<accession>A0A1S7LGC6</accession>
<dbReference type="AlphaFoldDB" id="A0A1S7LGC6"/>
<gene>
    <name evidence="2" type="ORF">MAGMO_0928</name>
</gene>
<organism evidence="2">
    <name type="scientific">Magnetococcus massalia (strain MO-1)</name>
    <dbReference type="NCBI Taxonomy" id="451514"/>
    <lineage>
        <taxon>Bacteria</taxon>
        <taxon>Pseudomonadati</taxon>
        <taxon>Pseudomonadota</taxon>
        <taxon>Magnetococcia</taxon>
        <taxon>Magnetococcales</taxon>
        <taxon>Magnetococcaceae</taxon>
        <taxon>Magnetococcus</taxon>
    </lineage>
</organism>
<keyword evidence="1" id="KW-0812">Transmembrane</keyword>
<name>A0A1S7LGC6_MAGMO</name>
<feature type="transmembrane region" description="Helical" evidence="1">
    <location>
        <begin position="31"/>
        <end position="54"/>
    </location>
</feature>
<keyword evidence="1" id="KW-0472">Membrane</keyword>
<evidence type="ECO:0000313" key="2">
    <source>
        <dbReference type="EMBL" id="CRH05127.1"/>
    </source>
</evidence>
<sequence>MQISIAVLAALWLALPADALAYVGPGAGLSMIGSLVAVIAGAVVVIAGVLIYPIRKMMAKKRKQQQEQKGGQDTEG</sequence>
<proteinExistence type="predicted"/>
<keyword evidence="1" id="KW-1133">Transmembrane helix</keyword>
<dbReference type="EMBL" id="LO017727">
    <property type="protein sequence ID" value="CRH05127.1"/>
    <property type="molecule type" value="Genomic_DNA"/>
</dbReference>
<protein>
    <submittedName>
        <fullName evidence="2">Uncharacterized protein</fullName>
    </submittedName>
</protein>
<evidence type="ECO:0000256" key="1">
    <source>
        <dbReference type="SAM" id="Phobius"/>
    </source>
</evidence>
<reference evidence="2" key="1">
    <citation type="submission" date="2015-04" db="EMBL/GenBank/DDBJ databases">
        <authorList>
            <person name="Syromyatnikov M.Y."/>
            <person name="Popov V.N."/>
        </authorList>
    </citation>
    <scope>NUCLEOTIDE SEQUENCE</scope>
    <source>
        <strain evidence="2">MO-1</strain>
    </source>
</reference>